<proteinExistence type="predicted"/>
<name>A0ACB9SE82_9MYRT</name>
<dbReference type="EMBL" id="CM042880">
    <property type="protein sequence ID" value="KAI4388356.1"/>
    <property type="molecule type" value="Genomic_DNA"/>
</dbReference>
<organism evidence="1 2">
    <name type="scientific">Melastoma candidum</name>
    <dbReference type="NCBI Taxonomy" id="119954"/>
    <lineage>
        <taxon>Eukaryota</taxon>
        <taxon>Viridiplantae</taxon>
        <taxon>Streptophyta</taxon>
        <taxon>Embryophyta</taxon>
        <taxon>Tracheophyta</taxon>
        <taxon>Spermatophyta</taxon>
        <taxon>Magnoliopsida</taxon>
        <taxon>eudicotyledons</taxon>
        <taxon>Gunneridae</taxon>
        <taxon>Pentapetalae</taxon>
        <taxon>rosids</taxon>
        <taxon>malvids</taxon>
        <taxon>Myrtales</taxon>
        <taxon>Melastomataceae</taxon>
        <taxon>Melastomatoideae</taxon>
        <taxon>Melastomateae</taxon>
        <taxon>Melastoma</taxon>
    </lineage>
</organism>
<gene>
    <name evidence="1" type="ORF">MLD38_000690</name>
</gene>
<accession>A0ACB9SE82</accession>
<sequence length="461" mass="52590">MGLFVIVLLVVIPVLLLFISSDRWKRGTSSARIPPGSLGLPVIGQSIALLRALKANKVEEWVRERARRYGPVSKMSLFGKPMVFIHGPAANKFVFTGERVLSNKQVQSMRRILGEHNILELRGADHKRVRESLMTFLRPESLKHCIGKMEEEVRRHIELEWDGHKKVTVLPLMKKLSFNIICDLLFGLERGAPRDDHLESFQTMIEGIYSIPVNLPFTRYNRSLRGSARAGEMLKRLVHNKRRELEKDPSAPKRDLITCLLSKRDDSGEQLLTDEEIIHNARAVMAAGHDSSSVLITFMIRQLSNSPDIYERVLKEQDEIAKSKGSGQLLTWEDLSRMKYMLALEDIEYDGYIIPKGWQVFWAANMTHMNESIFPEPSKFDPSRFEAQASIPPCSFIPFGGGPRICPGMEFTRIETLVTVHYLMTRFTWKLLSENSFIRDPMPVPSQGLVIGITPRDIQLL</sequence>
<comment type="caution">
    <text evidence="1">The sequence shown here is derived from an EMBL/GenBank/DDBJ whole genome shotgun (WGS) entry which is preliminary data.</text>
</comment>
<dbReference type="Proteomes" id="UP001057402">
    <property type="component" value="Chromosome 1"/>
</dbReference>
<reference evidence="2" key="1">
    <citation type="journal article" date="2023" name="Front. Plant Sci.">
        <title>Chromosomal-level genome assembly of Melastoma candidum provides insights into trichome evolution.</title>
        <authorList>
            <person name="Zhong Y."/>
            <person name="Wu W."/>
            <person name="Sun C."/>
            <person name="Zou P."/>
            <person name="Liu Y."/>
            <person name="Dai S."/>
            <person name="Zhou R."/>
        </authorList>
    </citation>
    <scope>NUCLEOTIDE SEQUENCE [LARGE SCALE GENOMIC DNA]</scope>
</reference>
<evidence type="ECO:0000313" key="2">
    <source>
        <dbReference type="Proteomes" id="UP001057402"/>
    </source>
</evidence>
<keyword evidence="2" id="KW-1185">Reference proteome</keyword>
<evidence type="ECO:0000313" key="1">
    <source>
        <dbReference type="EMBL" id="KAI4388356.1"/>
    </source>
</evidence>
<protein>
    <submittedName>
        <fullName evidence="1">Uncharacterized protein</fullName>
    </submittedName>
</protein>